<gene>
    <name evidence="3" type="ORF">ACFO7U_06885</name>
</gene>
<dbReference type="RefSeq" id="WP_344992531.1">
    <property type="nucleotide sequence ID" value="NZ_BAABCD010000019.1"/>
</dbReference>
<accession>A0ABV9PQI5</accession>
<evidence type="ECO:0000313" key="3">
    <source>
        <dbReference type="EMBL" id="MFC4754499.1"/>
    </source>
</evidence>
<organism evidence="3 4">
    <name type="scientific">Dietzia aurantiaca</name>
    <dbReference type="NCBI Taxonomy" id="983873"/>
    <lineage>
        <taxon>Bacteria</taxon>
        <taxon>Bacillati</taxon>
        <taxon>Actinomycetota</taxon>
        <taxon>Actinomycetes</taxon>
        <taxon>Mycobacteriales</taxon>
        <taxon>Dietziaceae</taxon>
        <taxon>Dietzia</taxon>
    </lineage>
</organism>
<dbReference type="InterPro" id="IPR001345">
    <property type="entry name" value="PG/BPGM_mutase_AS"/>
</dbReference>
<keyword evidence="2" id="KW-0413">Isomerase</keyword>
<proteinExistence type="predicted"/>
<reference evidence="4" key="1">
    <citation type="journal article" date="2019" name="Int. J. Syst. Evol. Microbiol.">
        <title>The Global Catalogue of Microorganisms (GCM) 10K type strain sequencing project: providing services to taxonomists for standard genome sequencing and annotation.</title>
        <authorList>
            <consortium name="The Broad Institute Genomics Platform"/>
            <consortium name="The Broad Institute Genome Sequencing Center for Infectious Disease"/>
            <person name="Wu L."/>
            <person name="Ma J."/>
        </authorList>
    </citation>
    <scope>NUCLEOTIDE SEQUENCE [LARGE SCALE GENOMIC DNA]</scope>
    <source>
        <strain evidence="4">JCM 11882</strain>
    </source>
</reference>
<dbReference type="InterPro" id="IPR050275">
    <property type="entry name" value="PGM_Phosphatase"/>
</dbReference>
<keyword evidence="1" id="KW-0324">Glycolysis</keyword>
<protein>
    <submittedName>
        <fullName evidence="3">Histidine phosphatase family protein</fullName>
    </submittedName>
</protein>
<sequence>MSARLHLVRHGQTPSNVAGALDTALPGAPLTELGREQATLVGQELAGSGISPTVVMSSEAARARETAGLVATEMGLPTQAVPGVYEVQAGRYEMQTGVEAMLAYNRLMRDWLEAGDLTASLPDGESALDVQDRTMPLVAELRESYLDNGIDVVLVVHGAVMRMMAVFAGAAPSQWALDNHIANCGVIELAPDGGGWSCERWGDHLGRPAF</sequence>
<dbReference type="SUPFAM" id="SSF53254">
    <property type="entry name" value="Phosphoglycerate mutase-like"/>
    <property type="match status" value="1"/>
</dbReference>
<name>A0ABV9PQI5_9ACTN</name>
<comment type="caution">
    <text evidence="3">The sequence shown here is derived from an EMBL/GenBank/DDBJ whole genome shotgun (WGS) entry which is preliminary data.</text>
</comment>
<dbReference type="InterPro" id="IPR029033">
    <property type="entry name" value="His_PPase_superfam"/>
</dbReference>
<dbReference type="SMART" id="SM00855">
    <property type="entry name" value="PGAM"/>
    <property type="match status" value="1"/>
</dbReference>
<evidence type="ECO:0000256" key="2">
    <source>
        <dbReference type="ARBA" id="ARBA00023235"/>
    </source>
</evidence>
<dbReference type="InterPro" id="IPR013078">
    <property type="entry name" value="His_Pase_superF_clade-1"/>
</dbReference>
<dbReference type="Proteomes" id="UP001595836">
    <property type="component" value="Unassembled WGS sequence"/>
</dbReference>
<dbReference type="PROSITE" id="PS00175">
    <property type="entry name" value="PG_MUTASE"/>
    <property type="match status" value="1"/>
</dbReference>
<dbReference type="CDD" id="cd07067">
    <property type="entry name" value="HP_PGM_like"/>
    <property type="match status" value="1"/>
</dbReference>
<dbReference type="Gene3D" id="3.40.50.1240">
    <property type="entry name" value="Phosphoglycerate mutase-like"/>
    <property type="match status" value="1"/>
</dbReference>
<dbReference type="Pfam" id="PF00300">
    <property type="entry name" value="His_Phos_1"/>
    <property type="match status" value="1"/>
</dbReference>
<evidence type="ECO:0000313" key="4">
    <source>
        <dbReference type="Proteomes" id="UP001595836"/>
    </source>
</evidence>
<dbReference type="PANTHER" id="PTHR48100">
    <property type="entry name" value="BROAD-SPECIFICITY PHOSPHATASE YOR283W-RELATED"/>
    <property type="match status" value="1"/>
</dbReference>
<keyword evidence="4" id="KW-1185">Reference proteome</keyword>
<evidence type="ECO:0000256" key="1">
    <source>
        <dbReference type="ARBA" id="ARBA00023152"/>
    </source>
</evidence>
<dbReference type="PANTHER" id="PTHR48100:SF1">
    <property type="entry name" value="HISTIDINE PHOSPHATASE FAMILY PROTEIN-RELATED"/>
    <property type="match status" value="1"/>
</dbReference>
<dbReference type="EMBL" id="JBHSHP010000018">
    <property type="protein sequence ID" value="MFC4754499.1"/>
    <property type="molecule type" value="Genomic_DNA"/>
</dbReference>